<dbReference type="eggNOG" id="COG0810">
    <property type="taxonomic scope" value="Bacteria"/>
</dbReference>
<evidence type="ECO:0008006" key="3">
    <source>
        <dbReference type="Google" id="ProtNLM"/>
    </source>
</evidence>
<gene>
    <name evidence="1" type="ORF">HMPREF3226_00519</name>
</gene>
<protein>
    <recommendedName>
        <fullName evidence="3">Membrane receptor RagA</fullName>
    </recommendedName>
</protein>
<evidence type="ECO:0000313" key="1">
    <source>
        <dbReference type="EMBL" id="KXA42985.1"/>
    </source>
</evidence>
<name>A0A133QJC9_9BACT</name>
<evidence type="ECO:0000313" key="2">
    <source>
        <dbReference type="Proteomes" id="UP000070533"/>
    </source>
</evidence>
<dbReference type="InterPro" id="IPR008969">
    <property type="entry name" value="CarboxyPept-like_regulatory"/>
</dbReference>
<keyword evidence="2" id="KW-1185">Reference proteome</keyword>
<proteinExistence type="predicted"/>
<comment type="caution">
    <text evidence="1">The sequence shown here is derived from an EMBL/GenBank/DDBJ whole genome shotgun (WGS) entry which is preliminary data.</text>
</comment>
<organism evidence="1 2">
    <name type="scientific">Prevotella corporis</name>
    <dbReference type="NCBI Taxonomy" id="28128"/>
    <lineage>
        <taxon>Bacteria</taxon>
        <taxon>Pseudomonadati</taxon>
        <taxon>Bacteroidota</taxon>
        <taxon>Bacteroidia</taxon>
        <taxon>Bacteroidales</taxon>
        <taxon>Prevotellaceae</taxon>
        <taxon>Prevotella</taxon>
    </lineage>
</organism>
<accession>A0A133QJC9</accession>
<dbReference type="Gene3D" id="2.60.40.1120">
    <property type="entry name" value="Carboxypeptidase-like, regulatory domain"/>
    <property type="match status" value="1"/>
</dbReference>
<dbReference type="AlphaFoldDB" id="A0A133QJC9"/>
<dbReference type="SUPFAM" id="SSF49464">
    <property type="entry name" value="Carboxypeptidase regulatory domain-like"/>
    <property type="match status" value="1"/>
</dbReference>
<dbReference type="STRING" id="28128.HMPREF3226_00519"/>
<dbReference type="OrthoDB" id="1096764at2"/>
<sequence length="226" mass="25149">MKTKGRNICDTLKVIRKQIADANGINYSPDECHFTGECKGTCPKCEKDVRVLEHELRLRQKAGKAIKVAGVALGMTALSASFTSCSIQKGYYNSTPSLPKKVIPIRFQEYTAKDSILLKEKETLSKKGVLFVQGHIIDENTKEPIVAAFITAKLSEKKTVADIDGNFTIEVKPKDTITIKFIGMQDRIIKLSEMNLEKLNVITLKEAFGLTGEVVVVKKGHKHKRK</sequence>
<dbReference type="Pfam" id="PF13715">
    <property type="entry name" value="CarbopepD_reg_2"/>
    <property type="match status" value="1"/>
</dbReference>
<reference evidence="2" key="1">
    <citation type="submission" date="2016-01" db="EMBL/GenBank/DDBJ databases">
        <authorList>
            <person name="Mitreva M."/>
            <person name="Pepin K.H."/>
            <person name="Mihindukulasuriya K.A."/>
            <person name="Fulton R."/>
            <person name="Fronick C."/>
            <person name="O'Laughlin M."/>
            <person name="Miner T."/>
            <person name="Herter B."/>
            <person name="Rosa B.A."/>
            <person name="Cordes M."/>
            <person name="Tomlinson C."/>
            <person name="Wollam A."/>
            <person name="Palsikar V.B."/>
            <person name="Mardis E.R."/>
            <person name="Wilson R.K."/>
        </authorList>
    </citation>
    <scope>NUCLEOTIDE SEQUENCE [LARGE SCALE GENOMIC DNA]</scope>
    <source>
        <strain evidence="2">MJR7716</strain>
    </source>
</reference>
<dbReference type="RefSeq" id="WP_082745764.1">
    <property type="nucleotide sequence ID" value="NZ_KQ957198.1"/>
</dbReference>
<dbReference type="EMBL" id="LRQG01000021">
    <property type="protein sequence ID" value="KXA42985.1"/>
    <property type="molecule type" value="Genomic_DNA"/>
</dbReference>
<dbReference type="Proteomes" id="UP000070533">
    <property type="component" value="Unassembled WGS sequence"/>
</dbReference>
<dbReference type="PATRIC" id="fig|28128.5.peg.520"/>